<comment type="cofactor">
    <cofactor evidence="1">
        <name>FMN</name>
        <dbReference type="ChEBI" id="CHEBI:58210"/>
    </cofactor>
</comment>
<keyword evidence="7" id="KW-0411">Iron-sulfur</keyword>
<dbReference type="GO" id="GO:0051539">
    <property type="term" value="F:4 iron, 4 sulfur cluster binding"/>
    <property type="evidence" value="ECO:0007669"/>
    <property type="project" value="UniProtKB-KW"/>
</dbReference>
<evidence type="ECO:0000256" key="3">
    <source>
        <dbReference type="ARBA" id="ARBA00007523"/>
    </source>
</evidence>
<dbReference type="PROSITE" id="PS00645">
    <property type="entry name" value="COMPLEX1_51K_2"/>
    <property type="match status" value="1"/>
</dbReference>
<dbReference type="PANTHER" id="PTHR43578:SF3">
    <property type="entry name" value="NADH-QUINONE OXIDOREDUCTASE SUBUNIT F"/>
    <property type="match status" value="1"/>
</dbReference>
<dbReference type="EMBL" id="CP000272">
    <property type="protein sequence ID" value="ABE36428.1"/>
    <property type="molecule type" value="Genomic_DNA"/>
</dbReference>
<gene>
    <name evidence="9" type="ORF">Bxe_C0528</name>
</gene>
<dbReference type="Gene3D" id="3.10.20.600">
    <property type="match status" value="1"/>
</dbReference>
<dbReference type="STRING" id="266265.Bxe_C0528"/>
<protein>
    <submittedName>
        <fullName evidence="9">NAD(P)-dependent nickel-iron dehydrogenase flavin-containing subunit</fullName>
        <ecNumber evidence="9">1.6.5.3</ecNumber>
    </submittedName>
</protein>
<dbReference type="SUPFAM" id="SSF140490">
    <property type="entry name" value="Nqo1C-terminal domain-like"/>
    <property type="match status" value="1"/>
</dbReference>
<keyword evidence="9" id="KW-0560">Oxidoreductase</keyword>
<feature type="domain" description="NADH-ubiquinone oxidoreductase 51kDa subunit iron-sulphur binding" evidence="8">
    <location>
        <begin position="488"/>
        <end position="533"/>
    </location>
</feature>
<dbReference type="PROSITE" id="PS00644">
    <property type="entry name" value="COMPLEX1_51K_1"/>
    <property type="match status" value="1"/>
</dbReference>
<dbReference type="eggNOG" id="COG1905">
    <property type="taxonomic scope" value="Bacteria"/>
</dbReference>
<dbReference type="Gene3D" id="1.20.1440.230">
    <property type="entry name" value="NADH-ubiquinone oxidoreductase 51kDa subunit, iron-sulphur binding domain"/>
    <property type="match status" value="1"/>
</dbReference>
<dbReference type="GO" id="GO:0016491">
    <property type="term" value="F:oxidoreductase activity"/>
    <property type="evidence" value="ECO:0007669"/>
    <property type="project" value="UniProtKB-KW"/>
</dbReference>
<dbReference type="EC" id="1.6.5.3" evidence="9"/>
<comment type="cofactor">
    <cofactor evidence="2">
        <name>[4Fe-4S] cluster</name>
        <dbReference type="ChEBI" id="CHEBI:49883"/>
    </cofactor>
</comment>
<dbReference type="Proteomes" id="UP000001817">
    <property type="component" value="Chromosome 3"/>
</dbReference>
<dbReference type="KEGG" id="bxe:Bxe_C0528"/>
<dbReference type="GO" id="GO:0046872">
    <property type="term" value="F:metal ion binding"/>
    <property type="evidence" value="ECO:0007669"/>
    <property type="project" value="UniProtKB-KW"/>
</dbReference>
<dbReference type="RefSeq" id="WP_011493684.1">
    <property type="nucleotide sequence ID" value="NC_007953.1"/>
</dbReference>
<comment type="similarity">
    <text evidence="3">Belongs to the complex I 51 kDa subunit family.</text>
</comment>
<keyword evidence="6" id="KW-0408">Iron</keyword>
<dbReference type="PANTHER" id="PTHR43578">
    <property type="entry name" value="NADH-QUINONE OXIDOREDUCTASE SUBUNIT F"/>
    <property type="match status" value="1"/>
</dbReference>
<accession>Q13HL1</accession>
<evidence type="ECO:0000256" key="5">
    <source>
        <dbReference type="ARBA" id="ARBA00022723"/>
    </source>
</evidence>
<reference evidence="9 10" key="1">
    <citation type="journal article" date="2006" name="Proc. Natl. Acad. Sci. U.S.A.">
        <title>Burkholderia xenovorans LB400 harbors a multi-replicon, 9.73-Mbp genome shaped for versatility.</title>
        <authorList>
            <person name="Chain P.S."/>
            <person name="Denef V.J."/>
            <person name="Konstantinidis K.T."/>
            <person name="Vergez L.M."/>
            <person name="Agullo L."/>
            <person name="Reyes V.L."/>
            <person name="Hauser L."/>
            <person name="Cordova M."/>
            <person name="Gomez L."/>
            <person name="Gonzalez M."/>
            <person name="Land M."/>
            <person name="Lao V."/>
            <person name="Larimer F."/>
            <person name="LiPuma J.J."/>
            <person name="Mahenthiralingam E."/>
            <person name="Malfatti S.A."/>
            <person name="Marx C.J."/>
            <person name="Parnell J.J."/>
            <person name="Ramette A."/>
            <person name="Richardson P."/>
            <person name="Seeger M."/>
            <person name="Smith D."/>
            <person name="Spilker T."/>
            <person name="Sul W.J."/>
            <person name="Tsoi T.V."/>
            <person name="Ulrich L.E."/>
            <person name="Zhulin I.B."/>
            <person name="Tiedje J.M."/>
        </authorList>
    </citation>
    <scope>NUCLEOTIDE SEQUENCE [LARGE SCALE GENOMIC DNA]</scope>
    <source>
        <strain evidence="9 10">LB400</strain>
    </source>
</reference>
<proteinExistence type="inferred from homology"/>
<evidence type="ECO:0000256" key="7">
    <source>
        <dbReference type="ARBA" id="ARBA00023014"/>
    </source>
</evidence>
<dbReference type="InterPro" id="IPR001949">
    <property type="entry name" value="NADH-UbQ_OxRdtase_51kDa_CS"/>
</dbReference>
<evidence type="ECO:0000256" key="1">
    <source>
        <dbReference type="ARBA" id="ARBA00001917"/>
    </source>
</evidence>
<dbReference type="InterPro" id="IPR019575">
    <property type="entry name" value="Nuop51_4Fe4S-bd"/>
</dbReference>
<sequence length="610" mass="66393">MAVEPDLQLSPGPASLKSGSVDALLLRARHDPHALVQILREAQARHTWLSRELLGYIAGALGLTLAHVEGVATFYRFFHTSPAGEYRVLFSDNITDRMQGNAALLDDLCRRLGVQRGQMREDGRVSVDFCSCTGLCDQGPSLLINHHQVVTRLDAGRVAQLAEFIESRVPAAQWPAHWFRVDDHVRRADVLLGTPLIPGAAIAAALARGVPALFDEMNRSNLRGRGGAGFVTGMKWRLCRDAPGTEHYIVCNADEGEPGTFKDRVLLTRHPDMVVEGMTIGALAIGARRGMLYLRGEYRYLLEPLLDVLQRRREAHLLGASILGHAGFDFDIDIHVGAGAYVCGEESALIESLEGKRGTPRIRPPFPAEHGYLQQPTVVDNVETLCAATHVALQGGAWWSAIGTPKSTGTSLHSVSGDCERPGIYEYPLGTSVDRILEDCGARDTQAVQVGGPSGKCLSAIEFGHRIAFEDVPSAGAFMVFDRSRDMFEVARNYAGFFAEESCGFCTPCRVGTALVVKSMDKLAAGRGSRHDVELLSDIDILMHGTTHCGLGGSACNALHDTIVKFRPAYERRLKSLEFEPAFDLDAEIEAARRVTGRDDDTVTQRESAA</sequence>
<evidence type="ECO:0000313" key="9">
    <source>
        <dbReference type="EMBL" id="ABE36428.1"/>
    </source>
</evidence>
<dbReference type="InterPro" id="IPR011538">
    <property type="entry name" value="Nuo51_FMN-bd"/>
</dbReference>
<dbReference type="SUPFAM" id="SSF142019">
    <property type="entry name" value="Nqo1 FMN-binding domain-like"/>
    <property type="match status" value="1"/>
</dbReference>
<dbReference type="CDD" id="cd03083">
    <property type="entry name" value="TRX_Fd_NuoE_hoxF"/>
    <property type="match status" value="1"/>
</dbReference>
<dbReference type="SMART" id="SM00928">
    <property type="entry name" value="NADH_4Fe-4S"/>
    <property type="match status" value="1"/>
</dbReference>
<keyword evidence="10" id="KW-1185">Reference proteome</keyword>
<evidence type="ECO:0000313" key="10">
    <source>
        <dbReference type="Proteomes" id="UP000001817"/>
    </source>
</evidence>
<dbReference type="Pfam" id="PF01512">
    <property type="entry name" value="Complex1_51K"/>
    <property type="match status" value="1"/>
</dbReference>
<dbReference type="InterPro" id="IPR036249">
    <property type="entry name" value="Thioredoxin-like_sf"/>
</dbReference>
<dbReference type="Gene3D" id="1.10.10.1590">
    <property type="entry name" value="NADH-quinone oxidoreductase subunit E"/>
    <property type="match status" value="1"/>
</dbReference>
<organism evidence="9 10">
    <name type="scientific">Paraburkholderia xenovorans (strain LB400)</name>
    <dbReference type="NCBI Taxonomy" id="266265"/>
    <lineage>
        <taxon>Bacteria</taxon>
        <taxon>Pseudomonadati</taxon>
        <taxon>Pseudomonadota</taxon>
        <taxon>Betaproteobacteria</taxon>
        <taxon>Burkholderiales</taxon>
        <taxon>Burkholderiaceae</taxon>
        <taxon>Paraburkholderia</taxon>
    </lineage>
</organism>
<dbReference type="Gene3D" id="3.40.50.11540">
    <property type="entry name" value="NADH-ubiquinone oxidoreductase 51kDa subunit"/>
    <property type="match status" value="1"/>
</dbReference>
<dbReference type="eggNOG" id="COG1894">
    <property type="taxonomic scope" value="Bacteria"/>
</dbReference>
<evidence type="ECO:0000256" key="6">
    <source>
        <dbReference type="ARBA" id="ARBA00023004"/>
    </source>
</evidence>
<dbReference type="Gene3D" id="3.40.30.10">
    <property type="entry name" value="Glutaredoxin"/>
    <property type="match status" value="1"/>
</dbReference>
<dbReference type="SUPFAM" id="SSF142984">
    <property type="entry name" value="Nqo1 middle domain-like"/>
    <property type="match status" value="1"/>
</dbReference>
<dbReference type="InterPro" id="IPR037207">
    <property type="entry name" value="Nuop51_4Fe4S-bd_sf"/>
</dbReference>
<dbReference type="InterPro" id="IPR037225">
    <property type="entry name" value="Nuo51_FMN-bd_sf"/>
</dbReference>
<dbReference type="Pfam" id="PF01257">
    <property type="entry name" value="2Fe-2S_thioredx"/>
    <property type="match status" value="1"/>
</dbReference>
<dbReference type="FunFam" id="3.40.50.11540:FF:000001">
    <property type="entry name" value="NADH dehydrogenase [ubiquinone] flavoprotein 1, mitochondrial"/>
    <property type="match status" value="1"/>
</dbReference>
<dbReference type="GO" id="GO:0010181">
    <property type="term" value="F:FMN binding"/>
    <property type="evidence" value="ECO:0007669"/>
    <property type="project" value="InterPro"/>
</dbReference>
<dbReference type="Pfam" id="PF10589">
    <property type="entry name" value="NADH_4Fe-4S"/>
    <property type="match status" value="1"/>
</dbReference>
<evidence type="ECO:0000259" key="8">
    <source>
        <dbReference type="SMART" id="SM00928"/>
    </source>
</evidence>
<dbReference type="SUPFAM" id="SSF52833">
    <property type="entry name" value="Thioredoxin-like"/>
    <property type="match status" value="1"/>
</dbReference>
<dbReference type="GO" id="GO:0008137">
    <property type="term" value="F:NADH dehydrogenase (ubiquinone) activity"/>
    <property type="evidence" value="ECO:0007669"/>
    <property type="project" value="InterPro"/>
</dbReference>
<name>Q13HL1_PARXL</name>
<keyword evidence="4" id="KW-0004">4Fe-4S</keyword>
<dbReference type="InterPro" id="IPR041921">
    <property type="entry name" value="NuoE_N"/>
</dbReference>
<dbReference type="AlphaFoldDB" id="Q13HL1"/>
<evidence type="ECO:0000256" key="2">
    <source>
        <dbReference type="ARBA" id="ARBA00001966"/>
    </source>
</evidence>
<keyword evidence="5" id="KW-0479">Metal-binding</keyword>
<evidence type="ECO:0000256" key="4">
    <source>
        <dbReference type="ARBA" id="ARBA00022485"/>
    </source>
</evidence>